<gene>
    <name evidence="10" type="primary">yfgC_1</name>
    <name evidence="10" type="ORF">NIG5292_01729</name>
</gene>
<name>A0A0U1NLV0_9RHOB</name>
<dbReference type="GO" id="GO:0016020">
    <property type="term" value="C:membrane"/>
    <property type="evidence" value="ECO:0007669"/>
    <property type="project" value="TreeGrafter"/>
</dbReference>
<feature type="domain" description="Peptidase M48" evidence="9">
    <location>
        <begin position="31"/>
        <end position="218"/>
    </location>
</feature>
<organism evidence="10 11">
    <name type="scientific">Nereida ignava</name>
    <dbReference type="NCBI Taxonomy" id="282199"/>
    <lineage>
        <taxon>Bacteria</taxon>
        <taxon>Pseudomonadati</taxon>
        <taxon>Pseudomonadota</taxon>
        <taxon>Alphaproteobacteria</taxon>
        <taxon>Rhodobacterales</taxon>
        <taxon>Roseobacteraceae</taxon>
        <taxon>Nereida</taxon>
    </lineage>
</organism>
<evidence type="ECO:0000256" key="5">
    <source>
        <dbReference type="ARBA" id="ARBA00023049"/>
    </source>
</evidence>
<evidence type="ECO:0000256" key="8">
    <source>
        <dbReference type="SAM" id="SignalP"/>
    </source>
</evidence>
<dbReference type="GO" id="GO:0046872">
    <property type="term" value="F:metal ion binding"/>
    <property type="evidence" value="ECO:0007669"/>
    <property type="project" value="UniProtKB-KW"/>
</dbReference>
<dbReference type="STRING" id="282199.GCA_001049735_01728"/>
<dbReference type="Proteomes" id="UP000048949">
    <property type="component" value="Unassembled WGS sequence"/>
</dbReference>
<feature type="repeat" description="TPR" evidence="6">
    <location>
        <begin position="298"/>
        <end position="331"/>
    </location>
</feature>
<comment type="cofactor">
    <cofactor evidence="7">
        <name>Zn(2+)</name>
        <dbReference type="ChEBI" id="CHEBI:29105"/>
    </cofactor>
    <text evidence="7">Binds 1 zinc ion per subunit.</text>
</comment>
<dbReference type="EMBL" id="CVQV01000008">
    <property type="protein sequence ID" value="CRK75678.1"/>
    <property type="molecule type" value="Genomic_DNA"/>
</dbReference>
<evidence type="ECO:0000256" key="6">
    <source>
        <dbReference type="PROSITE-ProRule" id="PRU00339"/>
    </source>
</evidence>
<reference evidence="10 11" key="1">
    <citation type="submission" date="2015-04" db="EMBL/GenBank/DDBJ databases">
        <authorList>
            <person name="Syromyatnikov M.Y."/>
            <person name="Popov V.N."/>
        </authorList>
    </citation>
    <scope>NUCLEOTIDE SEQUENCE [LARGE SCALE GENOMIC DNA]</scope>
    <source>
        <strain evidence="10 11">CECT 5292</strain>
    </source>
</reference>
<dbReference type="PANTHER" id="PTHR22726:SF1">
    <property type="entry name" value="METALLOENDOPEPTIDASE OMA1, MITOCHONDRIAL"/>
    <property type="match status" value="1"/>
</dbReference>
<keyword evidence="1 7" id="KW-0645">Protease</keyword>
<feature type="signal peptide" evidence="8">
    <location>
        <begin position="1"/>
        <end position="20"/>
    </location>
</feature>
<dbReference type="InterPro" id="IPR001915">
    <property type="entry name" value="Peptidase_M48"/>
</dbReference>
<dbReference type="PANTHER" id="PTHR22726">
    <property type="entry name" value="METALLOENDOPEPTIDASE OMA1"/>
    <property type="match status" value="1"/>
</dbReference>
<dbReference type="InterPro" id="IPR011990">
    <property type="entry name" value="TPR-like_helical_dom_sf"/>
</dbReference>
<dbReference type="AlphaFoldDB" id="A0A0U1NLV0"/>
<evidence type="ECO:0000256" key="4">
    <source>
        <dbReference type="ARBA" id="ARBA00022833"/>
    </source>
</evidence>
<dbReference type="RefSeq" id="WP_053084866.1">
    <property type="nucleotide sequence ID" value="NZ_CBFHGK010000003.1"/>
</dbReference>
<protein>
    <submittedName>
        <fullName evidence="10">TPR repeat-containing protein YfgC</fullName>
    </submittedName>
</protein>
<dbReference type="InterPro" id="IPR019734">
    <property type="entry name" value="TPR_rpt"/>
</dbReference>
<dbReference type="Pfam" id="PF14559">
    <property type="entry name" value="TPR_19"/>
    <property type="match status" value="1"/>
</dbReference>
<accession>A0A0U1NLV0</accession>
<evidence type="ECO:0000313" key="10">
    <source>
        <dbReference type="EMBL" id="CRK75678.1"/>
    </source>
</evidence>
<keyword evidence="8" id="KW-0732">Signal</keyword>
<keyword evidence="11" id="KW-1185">Reference proteome</keyword>
<keyword evidence="2" id="KW-0479">Metal-binding</keyword>
<evidence type="ECO:0000313" key="11">
    <source>
        <dbReference type="Proteomes" id="UP000048949"/>
    </source>
</evidence>
<evidence type="ECO:0000256" key="7">
    <source>
        <dbReference type="RuleBase" id="RU003983"/>
    </source>
</evidence>
<keyword evidence="6" id="KW-0802">TPR repeat</keyword>
<sequence length="438" mass="46939">MWAKVILACALCIAAIPSYAVTLLRDAEVERGLRSIAQPIFQAAGLSASRTKILLVDNQSLNAFVIDGSAIFIHSGLIMRMGRVEELQAVIAHEAAHIANGHLARRAANFQNARTAAGIGTALSLIVGAAAGNPEAGAAAAVGSSGSALRRFFGHTRAEESSADQSGGRYMVRAGIDPSAAVDVMRLFRGQEALNIGRQDPYVRTHPLTRDRIRALEAFAAGNAGDYPTPALNAAWFEIIQGKISAYSRAPSWTLRRTRGKNDHVALMRQAIAHHRKPDRDKTRATLKRLVAKAPDNPYVHELDGQLKLEGRDFNAAVAAYGRAVRLAPNEPLILGGYGRALLAVGQNAKARDTLERARARDPLDGRILRDLGTAYAKTGNNGMASLSIAERYALRGRLKDAAIHANRAVGLLPRGSAPWQRANDVLAAAKTSEKGKR</sequence>
<keyword evidence="4 7" id="KW-0862">Zinc</keyword>
<evidence type="ECO:0000259" key="9">
    <source>
        <dbReference type="Pfam" id="PF01435"/>
    </source>
</evidence>
<proteinExistence type="inferred from homology"/>
<dbReference type="GO" id="GO:0051603">
    <property type="term" value="P:proteolysis involved in protein catabolic process"/>
    <property type="evidence" value="ECO:0007669"/>
    <property type="project" value="TreeGrafter"/>
</dbReference>
<keyword evidence="3 7" id="KW-0378">Hydrolase</keyword>
<comment type="similarity">
    <text evidence="7">Belongs to the peptidase M48 family.</text>
</comment>
<dbReference type="GO" id="GO:0004222">
    <property type="term" value="F:metalloendopeptidase activity"/>
    <property type="evidence" value="ECO:0007669"/>
    <property type="project" value="InterPro"/>
</dbReference>
<dbReference type="PROSITE" id="PS50005">
    <property type="entry name" value="TPR"/>
    <property type="match status" value="1"/>
</dbReference>
<dbReference type="Pfam" id="PF01435">
    <property type="entry name" value="Peptidase_M48"/>
    <property type="match status" value="1"/>
</dbReference>
<dbReference type="InterPro" id="IPR051156">
    <property type="entry name" value="Mito/Outer_Membr_Metalloprot"/>
</dbReference>
<keyword evidence="5 7" id="KW-0482">Metalloprotease</keyword>
<evidence type="ECO:0000256" key="3">
    <source>
        <dbReference type="ARBA" id="ARBA00022801"/>
    </source>
</evidence>
<dbReference type="OrthoDB" id="9814887at2"/>
<dbReference type="SUPFAM" id="SSF48452">
    <property type="entry name" value="TPR-like"/>
    <property type="match status" value="1"/>
</dbReference>
<evidence type="ECO:0000256" key="2">
    <source>
        <dbReference type="ARBA" id="ARBA00022723"/>
    </source>
</evidence>
<dbReference type="CDD" id="cd07324">
    <property type="entry name" value="M48C_Oma1-like"/>
    <property type="match status" value="1"/>
</dbReference>
<dbReference type="Gene3D" id="3.30.2010.10">
    <property type="entry name" value="Metalloproteases ('zincins'), catalytic domain"/>
    <property type="match status" value="1"/>
</dbReference>
<dbReference type="Gene3D" id="1.25.40.10">
    <property type="entry name" value="Tetratricopeptide repeat domain"/>
    <property type="match status" value="1"/>
</dbReference>
<feature type="chain" id="PRO_5006712255" evidence="8">
    <location>
        <begin position="21"/>
        <end position="438"/>
    </location>
</feature>
<evidence type="ECO:0000256" key="1">
    <source>
        <dbReference type="ARBA" id="ARBA00022670"/>
    </source>
</evidence>